<feature type="binding site" evidence="6">
    <location>
        <position position="544"/>
    </location>
    <ligand>
        <name>Zn(2+)</name>
        <dbReference type="ChEBI" id="CHEBI:29105"/>
    </ligand>
</feature>
<comment type="cofactor">
    <cofactor evidence="6">
        <name>Zn(2+)</name>
        <dbReference type="ChEBI" id="CHEBI:29105"/>
    </cofactor>
</comment>
<protein>
    <recommendedName>
        <fullName evidence="6">Probable inorganic carbon transporter subunit DabA</fullName>
    </recommendedName>
</protein>
<name>A0AA95H9W8_9GAMM</name>
<evidence type="ECO:0000256" key="5">
    <source>
        <dbReference type="ARBA" id="ARBA00023136"/>
    </source>
</evidence>
<dbReference type="PANTHER" id="PTHR38344">
    <property type="entry name" value="UPF0753 PROTEIN AQ_863"/>
    <property type="match status" value="1"/>
</dbReference>
<keyword evidence="2 6" id="KW-1003">Cell membrane</keyword>
<feature type="binding site" evidence="6">
    <location>
        <position position="735"/>
    </location>
    <ligand>
        <name>Zn(2+)</name>
        <dbReference type="ChEBI" id="CHEBI:29105"/>
    </ligand>
</feature>
<evidence type="ECO:0000256" key="3">
    <source>
        <dbReference type="ARBA" id="ARBA00022723"/>
    </source>
</evidence>
<keyword evidence="4 6" id="KW-0862">Zinc</keyword>
<sequence>MVHDYIQQQRDLLQTAIAGLDAVLPIQAPLQDFIHFNPLMNYEHLPFAQALRQVYEQSGSIGYLPATDYRKCYKHGRINRHDINSILEQDNVPASERELYLTILVNNIKAISFQQMRWQVEENRALEQFQSNVAFEQREKLLEAAEQSEAVAIQALWEACLQRLELNYDLPHPEALLNLRLKNINEVWDSIKQQGMVGETADADSLITEQSRHQLLTLLGQVGDDITLRTLLKRLTNLDIMEEIQPQLTRYMATWLDQGIASLHSQRAMQGFYAFWRHQALQDITPWLEGLETWRDYVSSLDDDPVETIRHELIRIGIDKAHWGAYLRTLALELPGWSGMFNWRGKRPQYLGLDVPVELADYLAVRLVLEHLYARRIMREHWHLDASIPEIRGYFNQHLDEFFVRYHAYNTNLPEYLEHLALEYLESQEDVYPSEWKQLAHQILTWNLAPEVVIPVGTDIYRKAWRLFQLCQHLGFPAAVVLAYEQSYIERMLAVLEQLDDPNTSGYIWLRAYEYHYQQEIFSAILNKPSETASAAPKAQLIFCMDDREESVRRHLEELAPDYETLGAAGVFGMPNNWQALDAPKPLKLAQPVVTAVHSFLEVPDPEDLKDLAAHEKRQHWFSRLRQLKNHGMRQSVWRTFWGLAFMLPYAVGELIGRTLSAGTYQRWFQKRETLLGVPLTTRVDYTATEVLACPTLEHNQLGLSQDEKVKQVANFLKLTGFTQDFSELVVLMAHRSRQMNNPHILGYGCGACSGRFGIPNARAFVSSVNEPEIKARLAAEHDIHIPPNSWWAAGDHDTTSDDVAWPDADLVPATHRTLFQQVQQAVKQAVALSAHERCRKFASAPTYLTAAQAKRHVENRAASPDQVRAELGHQGCAVAFIAPRRLSKHVFWDRRSFLISYNPTQDPEGRWLEAQLQGNGVVGIGIAMDYYFSRMQNGYFGSGSKATHNLTGLFGVMEGASSDLRTGLAQQMVELHEPMRLLVVVEAELATLGLIYARHAYLKQLLDNEWVLLAVKPPNTNEIHQFKAGKGFVRWEGMVHKLPQAPHSTDWYLGHHGYLPPALITGDDHA</sequence>
<evidence type="ECO:0000256" key="2">
    <source>
        <dbReference type="ARBA" id="ARBA00022475"/>
    </source>
</evidence>
<proteinExistence type="inferred from homology"/>
<accession>A0AA95H9W8</accession>
<dbReference type="HAMAP" id="MF_01871">
    <property type="entry name" value="DabA"/>
    <property type="match status" value="1"/>
</dbReference>
<gene>
    <name evidence="6" type="primary">dabA</name>
    <name evidence="7" type="ORF">QJT80_01110</name>
</gene>
<comment type="subcellular location">
    <subcellularLocation>
        <location evidence="6">Cell membrane</location>
        <topology evidence="6">Peripheral membrane protein</topology>
    </subcellularLocation>
</comment>
<dbReference type="Proteomes" id="UP001300672">
    <property type="component" value="Chromosome"/>
</dbReference>
<evidence type="ECO:0000256" key="6">
    <source>
        <dbReference type="HAMAP-Rule" id="MF_01871"/>
    </source>
</evidence>
<dbReference type="InterPro" id="IPR018752">
    <property type="entry name" value="DabA"/>
</dbReference>
<dbReference type="EMBL" id="CP124755">
    <property type="protein sequence ID" value="WGZ91084.1"/>
    <property type="molecule type" value="Genomic_DNA"/>
</dbReference>
<comment type="similarity">
    <text evidence="6">Belongs to the inorganic carbon transporter (TC 9.A.2) DabA family.</text>
</comment>
<comment type="function">
    <text evidence="6">Part of an energy-coupled inorganic carbon pump.</text>
</comment>
<dbReference type="GO" id="GO:0005886">
    <property type="term" value="C:plasma membrane"/>
    <property type="evidence" value="ECO:0007669"/>
    <property type="project" value="UniProtKB-SubCell"/>
</dbReference>
<feature type="binding site" evidence="6">
    <location>
        <position position="750"/>
    </location>
    <ligand>
        <name>Zn(2+)</name>
        <dbReference type="ChEBI" id="CHEBI:29105"/>
    </ligand>
</feature>
<keyword evidence="3 6" id="KW-0479">Metal-binding</keyword>
<comment type="subunit">
    <text evidence="6">Forms a complex with DabB.</text>
</comment>
<evidence type="ECO:0000256" key="1">
    <source>
        <dbReference type="ARBA" id="ARBA00022448"/>
    </source>
</evidence>
<evidence type="ECO:0000256" key="4">
    <source>
        <dbReference type="ARBA" id="ARBA00022833"/>
    </source>
</evidence>
<keyword evidence="1 6" id="KW-0813">Transport</keyword>
<evidence type="ECO:0000313" key="7">
    <source>
        <dbReference type="EMBL" id="WGZ91084.1"/>
    </source>
</evidence>
<dbReference type="Pfam" id="PF10070">
    <property type="entry name" value="DabA"/>
    <property type="match status" value="1"/>
</dbReference>
<organism evidence="7">
    <name type="scientific">Candidatus Thiocaldithrix dubininis</name>
    <dbReference type="NCBI Taxonomy" id="3080823"/>
    <lineage>
        <taxon>Bacteria</taxon>
        <taxon>Pseudomonadati</taxon>
        <taxon>Pseudomonadota</taxon>
        <taxon>Gammaproteobacteria</taxon>
        <taxon>Thiotrichales</taxon>
        <taxon>Thiotrichaceae</taxon>
        <taxon>Candidatus Thiocaldithrix</taxon>
    </lineage>
</organism>
<dbReference type="PANTHER" id="PTHR38344:SF1">
    <property type="entry name" value="INORGANIC CARBON TRANSPORTER SUBUNIT DABA-RELATED"/>
    <property type="match status" value="1"/>
</dbReference>
<reference evidence="7" key="1">
    <citation type="journal article" date="2023" name="Int. J. Mol. Sci.">
        <title>Metagenomics Revealed a New Genus 'Candidatus Thiocaldithrix dubininis' gen. nov., sp. nov. and a New Species 'Candidatus Thiothrix putei' sp. nov. in the Family Thiotrichaceae, Some Members of Which Have Traits of Both Na+- and H+-Motive Energetics.</title>
        <authorList>
            <person name="Ravin N.V."/>
            <person name="Muntyan M.S."/>
            <person name="Smolyakov D.D."/>
            <person name="Rudenko T.S."/>
            <person name="Beletsky A.V."/>
            <person name="Mardanov A.V."/>
            <person name="Grabovich M.Y."/>
        </authorList>
    </citation>
    <scope>NUCLEOTIDE SEQUENCE</scope>
    <source>
        <strain evidence="7">GKL-01</strain>
    </source>
</reference>
<dbReference type="AlphaFoldDB" id="A0AA95H9W8"/>
<keyword evidence="5 6" id="KW-0472">Membrane</keyword>
<reference evidence="7" key="2">
    <citation type="submission" date="2023-04" db="EMBL/GenBank/DDBJ databases">
        <authorList>
            <person name="Beletskiy A.V."/>
            <person name="Mardanov A.V."/>
            <person name="Ravin N.V."/>
        </authorList>
    </citation>
    <scope>NUCLEOTIDE SEQUENCE</scope>
    <source>
        <strain evidence="7">GKL-01</strain>
    </source>
</reference>
<feature type="binding site" evidence="6">
    <location>
        <position position="546"/>
    </location>
    <ligand>
        <name>Zn(2+)</name>
        <dbReference type="ChEBI" id="CHEBI:29105"/>
    </ligand>
</feature>
<dbReference type="KEGG" id="tdu:QJT80_01110"/>
<dbReference type="GO" id="GO:0008270">
    <property type="term" value="F:zinc ion binding"/>
    <property type="evidence" value="ECO:0007669"/>
    <property type="project" value="UniProtKB-UniRule"/>
</dbReference>